<proteinExistence type="predicted"/>
<dbReference type="PANTHER" id="PTHR46865">
    <property type="entry name" value="OXIDOREDUCTASE-RELATED"/>
    <property type="match status" value="1"/>
</dbReference>
<dbReference type="GO" id="GO:0004497">
    <property type="term" value="F:monooxygenase activity"/>
    <property type="evidence" value="ECO:0007669"/>
    <property type="project" value="UniProtKB-KW"/>
</dbReference>
<dbReference type="RefSeq" id="WP_289457213.1">
    <property type="nucleotide sequence ID" value="NZ_JAUCML010000001.1"/>
</dbReference>
<keyword evidence="2" id="KW-0560">Oxidoreductase</keyword>
<dbReference type="EMBL" id="JAUCML010000001">
    <property type="protein sequence ID" value="MDM7883614.1"/>
    <property type="molecule type" value="Genomic_DNA"/>
</dbReference>
<keyword evidence="3" id="KW-1185">Reference proteome</keyword>
<dbReference type="InterPro" id="IPR051704">
    <property type="entry name" value="FAD_aromatic-hydroxylase"/>
</dbReference>
<name>A0ABT7T205_9MICO</name>
<comment type="caution">
    <text evidence="2">The sequence shown here is derived from an EMBL/GenBank/DDBJ whole genome shotgun (WGS) entry which is preliminary data.</text>
</comment>
<evidence type="ECO:0000313" key="3">
    <source>
        <dbReference type="Proteomes" id="UP001237823"/>
    </source>
</evidence>
<evidence type="ECO:0000313" key="2">
    <source>
        <dbReference type="EMBL" id="MDM7883614.1"/>
    </source>
</evidence>
<dbReference type="PRINTS" id="PR00420">
    <property type="entry name" value="RNGMNOXGNASE"/>
</dbReference>
<reference evidence="2 3" key="1">
    <citation type="submission" date="2023-06" db="EMBL/GenBank/DDBJ databases">
        <authorList>
            <person name="Feng G."/>
            <person name="Li J."/>
            <person name="Zhu H."/>
        </authorList>
    </citation>
    <scope>NUCLEOTIDE SEQUENCE [LARGE SCALE GENOMIC DNA]</scope>
    <source>
        <strain evidence="2 3">RHCKG23</strain>
    </source>
</reference>
<gene>
    <name evidence="2" type="ORF">QUG92_00690</name>
</gene>
<dbReference type="PANTHER" id="PTHR46865:SF2">
    <property type="entry name" value="MONOOXYGENASE"/>
    <property type="match status" value="1"/>
</dbReference>
<dbReference type="InterPro" id="IPR036188">
    <property type="entry name" value="FAD/NAD-bd_sf"/>
</dbReference>
<organism evidence="2 3">
    <name type="scientific">Curtobacterium citri</name>
    <dbReference type="NCBI Taxonomy" id="3055139"/>
    <lineage>
        <taxon>Bacteria</taxon>
        <taxon>Bacillati</taxon>
        <taxon>Actinomycetota</taxon>
        <taxon>Actinomycetes</taxon>
        <taxon>Micrococcales</taxon>
        <taxon>Microbacteriaceae</taxon>
        <taxon>Curtobacterium</taxon>
    </lineage>
</organism>
<dbReference type="Proteomes" id="UP001237823">
    <property type="component" value="Unassembled WGS sequence"/>
</dbReference>
<sequence>MTRILISGASIAGPALAFWLHRSGHDVTVVEKNDSIRPGGQAVDFKGATHMQVLREMGILDELRQYDIRDEDAAIVDEHGRTIGVAPGGFGSGELNVPRDTIATVLYERTKDDVDYRFGDRISRMVDDGEGVTVTFRSGSVERFDLVVGADGVHSGVRRLVWGPEEQFVEHRGHHYVLADLDLGDDDVVYSQPGMTVMLGGSKAPTFIVVAADRFPGARDDVDEQKRQIAGALREGRWRIPEIVDRFADARSFYTDSISRVTVGRWSRGRVVLLGDSAWGNALSGYGTGLALVAAYVLAGELRLADGDVATALAEYEARYRPYTAASHKVNAGALLAPRTMRGIRLRNLFFRAASIASPLMRLLDLPAKGLDLRRYEGAGSPVRR</sequence>
<evidence type="ECO:0000259" key="1">
    <source>
        <dbReference type="Pfam" id="PF01494"/>
    </source>
</evidence>
<dbReference type="InterPro" id="IPR002938">
    <property type="entry name" value="FAD-bd"/>
</dbReference>
<dbReference type="Pfam" id="PF01494">
    <property type="entry name" value="FAD_binding_3"/>
    <property type="match status" value="1"/>
</dbReference>
<feature type="domain" description="FAD-binding" evidence="1">
    <location>
        <begin position="2"/>
        <end position="279"/>
    </location>
</feature>
<accession>A0ABT7T205</accession>
<keyword evidence="2" id="KW-0503">Monooxygenase</keyword>
<protein>
    <submittedName>
        <fullName evidence="2">FAD-dependent monooxygenase</fullName>
    </submittedName>
</protein>
<dbReference type="Gene3D" id="3.30.9.10">
    <property type="entry name" value="D-Amino Acid Oxidase, subunit A, domain 2"/>
    <property type="match status" value="1"/>
</dbReference>
<dbReference type="SUPFAM" id="SSF51905">
    <property type="entry name" value="FAD/NAD(P)-binding domain"/>
    <property type="match status" value="1"/>
</dbReference>
<dbReference type="Gene3D" id="3.50.50.60">
    <property type="entry name" value="FAD/NAD(P)-binding domain"/>
    <property type="match status" value="1"/>
</dbReference>